<dbReference type="AlphaFoldDB" id="A0AAD6MLS2"/>
<accession>A0AAD6MLS2</accession>
<proteinExistence type="predicted"/>
<organism evidence="1 2">
    <name type="scientific">Populus alba x Populus x berolinensis</name>
    <dbReference type="NCBI Taxonomy" id="444605"/>
    <lineage>
        <taxon>Eukaryota</taxon>
        <taxon>Viridiplantae</taxon>
        <taxon>Streptophyta</taxon>
        <taxon>Embryophyta</taxon>
        <taxon>Tracheophyta</taxon>
        <taxon>Spermatophyta</taxon>
        <taxon>Magnoliopsida</taxon>
        <taxon>eudicotyledons</taxon>
        <taxon>Gunneridae</taxon>
        <taxon>Pentapetalae</taxon>
        <taxon>rosids</taxon>
        <taxon>fabids</taxon>
        <taxon>Malpighiales</taxon>
        <taxon>Salicaceae</taxon>
        <taxon>Saliceae</taxon>
        <taxon>Populus</taxon>
    </lineage>
</organism>
<comment type="caution">
    <text evidence="1">The sequence shown here is derived from an EMBL/GenBank/DDBJ whole genome shotgun (WGS) entry which is preliminary data.</text>
</comment>
<gene>
    <name evidence="1" type="ORF">NC653_020973</name>
</gene>
<dbReference type="Proteomes" id="UP001164929">
    <property type="component" value="Chromosome 8"/>
</dbReference>
<dbReference type="EMBL" id="JAQIZT010000008">
    <property type="protein sequence ID" value="KAJ6987888.1"/>
    <property type="molecule type" value="Genomic_DNA"/>
</dbReference>
<sequence length="37" mass="4139">MGIKQVIGRYIQSGLLCHKGRAGRSRYKRSSETSQSV</sequence>
<name>A0AAD6MLS2_9ROSI</name>
<keyword evidence="2" id="KW-1185">Reference proteome</keyword>
<evidence type="ECO:0000313" key="1">
    <source>
        <dbReference type="EMBL" id="KAJ6987888.1"/>
    </source>
</evidence>
<evidence type="ECO:0000313" key="2">
    <source>
        <dbReference type="Proteomes" id="UP001164929"/>
    </source>
</evidence>
<protein>
    <submittedName>
        <fullName evidence="1">Uncharacterized protein</fullName>
    </submittedName>
</protein>
<reference evidence="1" key="1">
    <citation type="journal article" date="2023" name="Mol. Ecol. Resour.">
        <title>Chromosome-level genome assembly of a triploid poplar Populus alba 'Berolinensis'.</title>
        <authorList>
            <person name="Chen S."/>
            <person name="Yu Y."/>
            <person name="Wang X."/>
            <person name="Wang S."/>
            <person name="Zhang T."/>
            <person name="Zhou Y."/>
            <person name="He R."/>
            <person name="Meng N."/>
            <person name="Wang Y."/>
            <person name="Liu W."/>
            <person name="Liu Z."/>
            <person name="Liu J."/>
            <person name="Guo Q."/>
            <person name="Huang H."/>
            <person name="Sederoff R.R."/>
            <person name="Wang G."/>
            <person name="Qu G."/>
            <person name="Chen S."/>
        </authorList>
    </citation>
    <scope>NUCLEOTIDE SEQUENCE</scope>
    <source>
        <strain evidence="1">SC-2020</strain>
    </source>
</reference>